<evidence type="ECO:0000313" key="2">
    <source>
        <dbReference type="Proteomes" id="UP000735302"/>
    </source>
</evidence>
<protein>
    <submittedName>
        <fullName evidence="1">Uncharacterized protein</fullName>
    </submittedName>
</protein>
<reference evidence="1 2" key="1">
    <citation type="journal article" date="2021" name="Elife">
        <title>Chloroplast acquisition without the gene transfer in kleptoplastic sea slugs, Plakobranchus ocellatus.</title>
        <authorList>
            <person name="Maeda T."/>
            <person name="Takahashi S."/>
            <person name="Yoshida T."/>
            <person name="Shimamura S."/>
            <person name="Takaki Y."/>
            <person name="Nagai Y."/>
            <person name="Toyoda A."/>
            <person name="Suzuki Y."/>
            <person name="Arimoto A."/>
            <person name="Ishii H."/>
            <person name="Satoh N."/>
            <person name="Nishiyama T."/>
            <person name="Hasebe M."/>
            <person name="Maruyama T."/>
            <person name="Minagawa J."/>
            <person name="Obokata J."/>
            <person name="Shigenobu S."/>
        </authorList>
    </citation>
    <scope>NUCLEOTIDE SEQUENCE [LARGE SCALE GENOMIC DNA]</scope>
</reference>
<dbReference type="EMBL" id="BLXT01003772">
    <property type="protein sequence ID" value="GFO06416.1"/>
    <property type="molecule type" value="Genomic_DNA"/>
</dbReference>
<organism evidence="1 2">
    <name type="scientific">Plakobranchus ocellatus</name>
    <dbReference type="NCBI Taxonomy" id="259542"/>
    <lineage>
        <taxon>Eukaryota</taxon>
        <taxon>Metazoa</taxon>
        <taxon>Spiralia</taxon>
        <taxon>Lophotrochozoa</taxon>
        <taxon>Mollusca</taxon>
        <taxon>Gastropoda</taxon>
        <taxon>Heterobranchia</taxon>
        <taxon>Euthyneura</taxon>
        <taxon>Panpulmonata</taxon>
        <taxon>Sacoglossa</taxon>
        <taxon>Placobranchoidea</taxon>
        <taxon>Plakobranchidae</taxon>
        <taxon>Plakobranchus</taxon>
    </lineage>
</organism>
<dbReference type="Proteomes" id="UP000735302">
    <property type="component" value="Unassembled WGS sequence"/>
</dbReference>
<accession>A0AAV4A5A8</accession>
<evidence type="ECO:0000313" key="1">
    <source>
        <dbReference type="EMBL" id="GFO06416.1"/>
    </source>
</evidence>
<name>A0AAV4A5A8_9GAST</name>
<dbReference type="AlphaFoldDB" id="A0AAV4A5A8"/>
<proteinExistence type="predicted"/>
<comment type="caution">
    <text evidence="1">The sequence shown here is derived from an EMBL/GenBank/DDBJ whole genome shotgun (WGS) entry which is preliminary data.</text>
</comment>
<keyword evidence="2" id="KW-1185">Reference proteome</keyword>
<gene>
    <name evidence="1" type="ORF">PoB_003292100</name>
</gene>
<sequence length="100" mass="11175">MRSTTYAEKYPRNEPRKVIRSKVLMFSSHTTLGGALCFTLVSHALAAFSQWLSLAADARRNLLAKEVTLTPWEDGAPEYVPFNAYSSASLRVTFTAEKCE</sequence>